<dbReference type="InterPro" id="IPR050833">
    <property type="entry name" value="Poly_Biosynth_Transport"/>
</dbReference>
<feature type="transmembrane region" description="Helical" evidence="7">
    <location>
        <begin position="49"/>
        <end position="73"/>
    </location>
</feature>
<evidence type="ECO:0000313" key="8">
    <source>
        <dbReference type="EMBL" id="MBP2418569.1"/>
    </source>
</evidence>
<evidence type="ECO:0000256" key="3">
    <source>
        <dbReference type="ARBA" id="ARBA00022475"/>
    </source>
</evidence>
<comment type="similarity">
    <text evidence="2">Belongs to the polysaccharide synthase family.</text>
</comment>
<feature type="transmembrane region" description="Helical" evidence="7">
    <location>
        <begin position="148"/>
        <end position="169"/>
    </location>
</feature>
<keyword evidence="6 7" id="KW-0472">Membrane</keyword>
<protein>
    <submittedName>
        <fullName evidence="8">PST family polysaccharide transporter</fullName>
    </submittedName>
</protein>
<organism evidence="8 9">
    <name type="scientific">Microlunatus capsulatus</name>
    <dbReference type="NCBI Taxonomy" id="99117"/>
    <lineage>
        <taxon>Bacteria</taxon>
        <taxon>Bacillati</taxon>
        <taxon>Actinomycetota</taxon>
        <taxon>Actinomycetes</taxon>
        <taxon>Propionibacteriales</taxon>
        <taxon>Propionibacteriaceae</taxon>
        <taxon>Microlunatus</taxon>
    </lineage>
</organism>
<feature type="transmembrane region" description="Helical" evidence="7">
    <location>
        <begin position="25"/>
        <end position="43"/>
    </location>
</feature>
<comment type="subcellular location">
    <subcellularLocation>
        <location evidence="1">Cell membrane</location>
        <topology evidence="1">Multi-pass membrane protein</topology>
    </subcellularLocation>
</comment>
<dbReference type="PANTHER" id="PTHR30250">
    <property type="entry name" value="PST FAMILY PREDICTED COLANIC ACID TRANSPORTER"/>
    <property type="match status" value="1"/>
</dbReference>
<evidence type="ECO:0000256" key="2">
    <source>
        <dbReference type="ARBA" id="ARBA00007430"/>
    </source>
</evidence>
<feature type="transmembrane region" description="Helical" evidence="7">
    <location>
        <begin position="386"/>
        <end position="403"/>
    </location>
</feature>
<feature type="transmembrane region" description="Helical" evidence="7">
    <location>
        <begin position="288"/>
        <end position="310"/>
    </location>
</feature>
<keyword evidence="4 7" id="KW-0812">Transmembrane</keyword>
<dbReference type="Proteomes" id="UP000758168">
    <property type="component" value="Unassembled WGS sequence"/>
</dbReference>
<evidence type="ECO:0000256" key="5">
    <source>
        <dbReference type="ARBA" id="ARBA00022989"/>
    </source>
</evidence>
<feature type="transmembrane region" description="Helical" evidence="7">
    <location>
        <begin position="119"/>
        <end position="141"/>
    </location>
</feature>
<dbReference type="PANTHER" id="PTHR30250:SF10">
    <property type="entry name" value="LIPOPOLYSACCHARIDE BIOSYNTHESIS PROTEIN WZXC"/>
    <property type="match status" value="1"/>
</dbReference>
<name>A0ABS4ZBX9_9ACTN</name>
<dbReference type="RefSeq" id="WP_210058147.1">
    <property type="nucleotide sequence ID" value="NZ_BAAAMH010000001.1"/>
</dbReference>
<comment type="caution">
    <text evidence="8">The sequence shown here is derived from an EMBL/GenBank/DDBJ whole genome shotgun (WGS) entry which is preliminary data.</text>
</comment>
<dbReference type="Pfam" id="PF13440">
    <property type="entry name" value="Polysacc_synt_3"/>
    <property type="match status" value="1"/>
</dbReference>
<evidence type="ECO:0000256" key="6">
    <source>
        <dbReference type="ARBA" id="ARBA00023136"/>
    </source>
</evidence>
<feature type="transmembrane region" description="Helical" evidence="7">
    <location>
        <begin position="85"/>
        <end position="107"/>
    </location>
</feature>
<feature type="transmembrane region" description="Helical" evidence="7">
    <location>
        <begin position="322"/>
        <end position="346"/>
    </location>
</feature>
<keyword evidence="9" id="KW-1185">Reference proteome</keyword>
<evidence type="ECO:0000256" key="4">
    <source>
        <dbReference type="ARBA" id="ARBA00022692"/>
    </source>
</evidence>
<feature type="transmembrane region" description="Helical" evidence="7">
    <location>
        <begin position="415"/>
        <end position="436"/>
    </location>
</feature>
<feature type="transmembrane region" description="Helical" evidence="7">
    <location>
        <begin position="442"/>
        <end position="460"/>
    </location>
</feature>
<sequence>MTAVAVEPTTGRVGRSLGWVTAGNLMLRIGNFGVSIIMARLIAPEEFGVFAVALTVWAVLGTLAEFGLGTDLVRAADVQRRIPTVTTLGLLTSGTLALSMVIAAPLIARAFESPDSTGVLRLMAVAMAVFGLSIAPAALLQRAFRQKALFAVNGTALVLSTATMAALALAGAGPVALAVGQIVTQVVSVVGQHLAARVPVRLGFDRTIAAESIRFCLPLAAANLLSWVLLSVDNLLVARLLSPVQLGLYVLAFNVSSWPMSAVGQAVRVVALPAFARLDEGRRRNDTLLLVLAPLWAVALLLGAGLATSAGAVVRLLYGDRWAAAGAALAGLAVFGGVRVVFDLLATYLIAAGQTRPVLVVQAVWLLAMVPAMAAGILVFGLAGAGWTHLVVALAVTLPAYLVCLRRLGIRPAAVLRTAVVPAAAVLPFALASWFANERIGSPLGAVAVSGGLALTLYVLPMARWWTRRVHQLRAAEHLTTEGTGNS</sequence>
<evidence type="ECO:0000256" key="7">
    <source>
        <dbReference type="SAM" id="Phobius"/>
    </source>
</evidence>
<keyword evidence="3" id="KW-1003">Cell membrane</keyword>
<dbReference type="EMBL" id="JAGIOB010000001">
    <property type="protein sequence ID" value="MBP2418569.1"/>
    <property type="molecule type" value="Genomic_DNA"/>
</dbReference>
<feature type="transmembrane region" description="Helical" evidence="7">
    <location>
        <begin position="358"/>
        <end position="380"/>
    </location>
</feature>
<evidence type="ECO:0000313" key="9">
    <source>
        <dbReference type="Proteomes" id="UP000758168"/>
    </source>
</evidence>
<reference evidence="8 9" key="1">
    <citation type="submission" date="2021-03" db="EMBL/GenBank/DDBJ databases">
        <title>Sequencing the genomes of 1000 actinobacteria strains.</title>
        <authorList>
            <person name="Klenk H.-P."/>
        </authorList>
    </citation>
    <scope>NUCLEOTIDE SEQUENCE [LARGE SCALE GENOMIC DNA]</scope>
    <source>
        <strain evidence="8 9">DSM 12936</strain>
    </source>
</reference>
<accession>A0ABS4ZBX9</accession>
<gene>
    <name evidence="8" type="ORF">JOF54_003491</name>
</gene>
<evidence type="ECO:0000256" key="1">
    <source>
        <dbReference type="ARBA" id="ARBA00004651"/>
    </source>
</evidence>
<proteinExistence type="inferred from homology"/>
<keyword evidence="5 7" id="KW-1133">Transmembrane helix</keyword>